<reference evidence="2 3" key="1">
    <citation type="submission" date="2020-04" db="EMBL/GenBank/DDBJ databases">
        <title>Perkinsus olseni comparative genomics.</title>
        <authorList>
            <person name="Bogema D.R."/>
        </authorList>
    </citation>
    <scope>NUCLEOTIDE SEQUENCE [LARGE SCALE GENOMIC DNA]</scope>
    <source>
        <strain evidence="2 3">ATCC PRA-207</strain>
    </source>
</reference>
<name>A0A7J6P747_PEROL</name>
<sequence>MASESDMAFTSSNELKSADDPLGEANFVPRYLVCVNPLCRRKWKQLTPKSIPMFCPSCKKASELALRETWEGVTDDTLYYNVLKYWHGVYADIQSTLGYP</sequence>
<feature type="region of interest" description="Disordered" evidence="1">
    <location>
        <begin position="1"/>
        <end position="22"/>
    </location>
</feature>
<evidence type="ECO:0000256" key="1">
    <source>
        <dbReference type="SAM" id="MobiDB-lite"/>
    </source>
</evidence>
<keyword evidence="3" id="KW-1185">Reference proteome</keyword>
<gene>
    <name evidence="2" type="ORF">FOZ63_026905</name>
</gene>
<evidence type="ECO:0000313" key="3">
    <source>
        <dbReference type="Proteomes" id="UP000553632"/>
    </source>
</evidence>
<dbReference type="AlphaFoldDB" id="A0A7J6P747"/>
<organism evidence="2 3">
    <name type="scientific">Perkinsus olseni</name>
    <name type="common">Perkinsus atlanticus</name>
    <dbReference type="NCBI Taxonomy" id="32597"/>
    <lineage>
        <taxon>Eukaryota</taxon>
        <taxon>Sar</taxon>
        <taxon>Alveolata</taxon>
        <taxon>Perkinsozoa</taxon>
        <taxon>Perkinsea</taxon>
        <taxon>Perkinsida</taxon>
        <taxon>Perkinsidae</taxon>
        <taxon>Perkinsus</taxon>
    </lineage>
</organism>
<dbReference type="EMBL" id="JABANO010039534">
    <property type="protein sequence ID" value="KAF4691973.1"/>
    <property type="molecule type" value="Genomic_DNA"/>
</dbReference>
<comment type="caution">
    <text evidence="2">The sequence shown here is derived from an EMBL/GenBank/DDBJ whole genome shotgun (WGS) entry which is preliminary data.</text>
</comment>
<accession>A0A7J6P747</accession>
<protein>
    <submittedName>
        <fullName evidence="2">Uncharacterized protein</fullName>
    </submittedName>
</protein>
<dbReference type="Proteomes" id="UP000553632">
    <property type="component" value="Unassembled WGS sequence"/>
</dbReference>
<proteinExistence type="predicted"/>
<evidence type="ECO:0000313" key="2">
    <source>
        <dbReference type="EMBL" id="KAF4691973.1"/>
    </source>
</evidence>
<feature type="non-terminal residue" evidence="2">
    <location>
        <position position="100"/>
    </location>
</feature>